<dbReference type="PANTHER" id="PTHR11365">
    <property type="entry name" value="5-OXOPROLINASE RELATED"/>
    <property type="match status" value="1"/>
</dbReference>
<keyword evidence="5" id="KW-1185">Reference proteome</keyword>
<feature type="domain" description="Acetophenone carboxylase-like C-terminal" evidence="3">
    <location>
        <begin position="527"/>
        <end position="702"/>
    </location>
</feature>
<reference evidence="4 5" key="1">
    <citation type="submission" date="2024-03" db="EMBL/GenBank/DDBJ databases">
        <title>Actinomycetospora sp. OC33-EN07, a novel actinomycete isolated from wild orchid (Aerides multiflora).</title>
        <authorList>
            <person name="Suriyachadkun C."/>
        </authorList>
    </citation>
    <scope>NUCLEOTIDE SEQUENCE [LARGE SCALE GENOMIC DNA]</scope>
    <source>
        <strain evidence="4 5">OC33-EN07</strain>
    </source>
</reference>
<dbReference type="EMBL" id="JBBEGM010000003">
    <property type="protein sequence ID" value="MEJ2861733.1"/>
    <property type="molecule type" value="Genomic_DNA"/>
</dbReference>
<protein>
    <submittedName>
        <fullName evidence="4">Hydantoinase/oxoprolinase family protein</fullName>
    </submittedName>
</protein>
<dbReference type="InterPro" id="IPR002821">
    <property type="entry name" value="Hydantoinase_A"/>
</dbReference>
<dbReference type="Proteomes" id="UP001369736">
    <property type="component" value="Unassembled WGS sequence"/>
</dbReference>
<feature type="domain" description="Hydantoinase/oxoprolinase N-terminal" evidence="2">
    <location>
        <begin position="5"/>
        <end position="192"/>
    </location>
</feature>
<dbReference type="PANTHER" id="PTHR11365:SF23">
    <property type="entry name" value="HYPOTHETICAL 5-OXOPROLINASE (EUROFUNG)-RELATED"/>
    <property type="match status" value="1"/>
</dbReference>
<evidence type="ECO:0000313" key="5">
    <source>
        <dbReference type="Proteomes" id="UP001369736"/>
    </source>
</evidence>
<dbReference type="Pfam" id="PF05378">
    <property type="entry name" value="Hydant_A_N"/>
    <property type="match status" value="1"/>
</dbReference>
<dbReference type="InterPro" id="IPR008040">
    <property type="entry name" value="Hydant_A_N"/>
</dbReference>
<proteinExistence type="predicted"/>
<accession>A0ABU8M4G7</accession>
<dbReference type="InterPro" id="IPR045079">
    <property type="entry name" value="Oxoprolinase-like"/>
</dbReference>
<evidence type="ECO:0000259" key="1">
    <source>
        <dbReference type="Pfam" id="PF01968"/>
    </source>
</evidence>
<organism evidence="4 5">
    <name type="scientific">Actinomycetospora flava</name>
    <dbReference type="NCBI Taxonomy" id="3129232"/>
    <lineage>
        <taxon>Bacteria</taxon>
        <taxon>Bacillati</taxon>
        <taxon>Actinomycetota</taxon>
        <taxon>Actinomycetes</taxon>
        <taxon>Pseudonocardiales</taxon>
        <taxon>Pseudonocardiaceae</taxon>
        <taxon>Actinomycetospora</taxon>
    </lineage>
</organism>
<gene>
    <name evidence="4" type="ORF">WCD58_11230</name>
</gene>
<sequence length="725" mass="78947">MGRTVDIDVGGTFTDLVLTWDDRRITAKAPTTPYDLSVGFLDVLTDGAEQLGKDIDELLPDIELVRYSTTVAMNRLIERKGPRLGLLTTEGHEDAILIGRGAQWTDGTRISERRNLAIQRKPEPLVTRDMIAGIRERVDSFGQVLRPLDEDDVRRKLRRLVDGGARAIAVSLLWSFANPAHEKRIREIIREEYRSYHVGYLPVVLSHEVVGKVGEYERTMTAVLDAYLQSSIKAEMEQTWDQLREHGYRGSFLLTHNTGGSAEIFKTTASRTYNGGPIAGLMGSYHIGQALGFRNVIASDVGGTSFDLGMVVDASVRSYEFRPIIDRWMVGISMLQATTMGAGGGSIAWVNELLGNRLEVGPRSAGSYPGPVCYDLGGTEPTTTDADVVLGYIAPDGYFNGRMPLDRDKAAEAIRVKIAEPLGVSVDEAAALIRQVIESTMASAIQREVHLRGYHPEDFVLFAFGGGGPTHVAGYGADVPTAVIFPQAPVFSALGSSVMDVMHVYEQSKRILFLNGMTQELTADHEAYNAPIRDMVAQARADLTSEGLDPDEAVFTVELDMLYGGQVQVKRVSSPLLEIHSEADAAAVYDAFEKEYSEAFSPHVVNKPGGAYIESIIVKATVPQEKLELPVHELGGADPSAARTTSREAYWPELARRVDTPVFAFDRLTPGHRVEGPGLVEAEFTTIVVPPGRVLAIDEHGLGLLQHASPVETSAPTPVLEGAPA</sequence>
<name>A0ABU8M4G7_9PSEU</name>
<evidence type="ECO:0000313" key="4">
    <source>
        <dbReference type="EMBL" id="MEJ2861733.1"/>
    </source>
</evidence>
<comment type="caution">
    <text evidence="4">The sequence shown here is derived from an EMBL/GenBank/DDBJ whole genome shotgun (WGS) entry which is preliminary data.</text>
</comment>
<feature type="domain" description="Hydantoinase A/oxoprolinase" evidence="1">
    <location>
        <begin position="218"/>
        <end position="503"/>
    </location>
</feature>
<evidence type="ECO:0000259" key="3">
    <source>
        <dbReference type="Pfam" id="PF19278"/>
    </source>
</evidence>
<dbReference type="Pfam" id="PF19278">
    <property type="entry name" value="Hydant_A_C"/>
    <property type="match status" value="1"/>
</dbReference>
<dbReference type="Pfam" id="PF01968">
    <property type="entry name" value="Hydantoinase_A"/>
    <property type="match status" value="1"/>
</dbReference>
<dbReference type="InterPro" id="IPR049517">
    <property type="entry name" value="ACX-like_C"/>
</dbReference>
<dbReference type="RefSeq" id="WP_337702694.1">
    <property type="nucleotide sequence ID" value="NZ_JBBEGM010000003.1"/>
</dbReference>
<evidence type="ECO:0000259" key="2">
    <source>
        <dbReference type="Pfam" id="PF05378"/>
    </source>
</evidence>